<dbReference type="InterPro" id="IPR010929">
    <property type="entry name" value="PDR_CDR_ABC"/>
</dbReference>
<dbReference type="CDD" id="cd03233">
    <property type="entry name" value="ABCG_PDR_domain1"/>
    <property type="match status" value="1"/>
</dbReference>
<dbReference type="STRING" id="379508.A5E4G6"/>
<dbReference type="Pfam" id="PF01061">
    <property type="entry name" value="ABC2_membrane"/>
    <property type="match status" value="2"/>
</dbReference>
<dbReference type="InterPro" id="IPR034003">
    <property type="entry name" value="ABCG_PDR_2"/>
</dbReference>
<evidence type="ECO:0000313" key="13">
    <source>
        <dbReference type="Proteomes" id="UP000001996"/>
    </source>
</evidence>
<dbReference type="Proteomes" id="UP000001996">
    <property type="component" value="Unassembled WGS sequence"/>
</dbReference>
<organism evidence="12 13">
    <name type="scientific">Lodderomyces elongisporus (strain ATCC 11503 / CBS 2605 / JCM 1781 / NBRC 1676 / NRRL YB-4239)</name>
    <name type="common">Yeast</name>
    <name type="synonym">Saccharomyces elongisporus</name>
    <dbReference type="NCBI Taxonomy" id="379508"/>
    <lineage>
        <taxon>Eukaryota</taxon>
        <taxon>Fungi</taxon>
        <taxon>Dikarya</taxon>
        <taxon>Ascomycota</taxon>
        <taxon>Saccharomycotina</taxon>
        <taxon>Pichiomycetes</taxon>
        <taxon>Debaryomycetaceae</taxon>
        <taxon>Candida/Lodderomyces clade</taxon>
        <taxon>Lodderomyces</taxon>
    </lineage>
</organism>
<feature type="transmembrane region" description="Helical" evidence="10">
    <location>
        <begin position="1431"/>
        <end position="1450"/>
    </location>
</feature>
<evidence type="ECO:0000313" key="12">
    <source>
        <dbReference type="EMBL" id="EDK46324.1"/>
    </source>
</evidence>
<dbReference type="Pfam" id="PF14510">
    <property type="entry name" value="ABC_trans_N"/>
    <property type="match status" value="1"/>
</dbReference>
<feature type="transmembrane region" description="Helical" evidence="10">
    <location>
        <begin position="1401"/>
        <end position="1419"/>
    </location>
</feature>
<evidence type="ECO:0000256" key="2">
    <source>
        <dbReference type="ARBA" id="ARBA00022448"/>
    </source>
</evidence>
<gene>
    <name evidence="12" type="ORF">LELG_04505</name>
</gene>
<dbReference type="Pfam" id="PF06422">
    <property type="entry name" value="PDR_CDR"/>
    <property type="match status" value="1"/>
</dbReference>
<keyword evidence="7 10" id="KW-1133">Transmembrane helix</keyword>
<dbReference type="SUPFAM" id="SSF52540">
    <property type="entry name" value="P-loop containing nucleoside triphosphate hydrolases"/>
    <property type="match status" value="2"/>
</dbReference>
<reference evidence="12 13" key="1">
    <citation type="journal article" date="2009" name="Nature">
        <title>Evolution of pathogenicity and sexual reproduction in eight Candida genomes.</title>
        <authorList>
            <person name="Butler G."/>
            <person name="Rasmussen M.D."/>
            <person name="Lin M.F."/>
            <person name="Santos M.A."/>
            <person name="Sakthikumar S."/>
            <person name="Munro C.A."/>
            <person name="Rheinbay E."/>
            <person name="Grabherr M."/>
            <person name="Forche A."/>
            <person name="Reedy J.L."/>
            <person name="Agrafioti I."/>
            <person name="Arnaud M.B."/>
            <person name="Bates S."/>
            <person name="Brown A.J."/>
            <person name="Brunke S."/>
            <person name="Costanzo M.C."/>
            <person name="Fitzpatrick D.A."/>
            <person name="de Groot P.W."/>
            <person name="Harris D."/>
            <person name="Hoyer L.L."/>
            <person name="Hube B."/>
            <person name="Klis F.M."/>
            <person name="Kodira C."/>
            <person name="Lennard N."/>
            <person name="Logue M.E."/>
            <person name="Martin R."/>
            <person name="Neiman A.M."/>
            <person name="Nikolaou E."/>
            <person name="Quail M.A."/>
            <person name="Quinn J."/>
            <person name="Santos M.C."/>
            <person name="Schmitzberger F.F."/>
            <person name="Sherlock G."/>
            <person name="Shah P."/>
            <person name="Silverstein K.A."/>
            <person name="Skrzypek M.S."/>
            <person name="Soll D."/>
            <person name="Staggs R."/>
            <person name="Stansfield I."/>
            <person name="Stumpf M.P."/>
            <person name="Sudbery P.E."/>
            <person name="Srikantha T."/>
            <person name="Zeng Q."/>
            <person name="Berman J."/>
            <person name="Berriman M."/>
            <person name="Heitman J."/>
            <person name="Gow N.A."/>
            <person name="Lorenz M.C."/>
            <person name="Birren B.W."/>
            <person name="Kellis M."/>
            <person name="Cuomo C.A."/>
        </authorList>
    </citation>
    <scope>NUCLEOTIDE SEQUENCE [LARGE SCALE GENOMIC DNA]</scope>
    <source>
        <strain evidence="13">ATCC 11503 / BCRC 21390 / CBS 2605 / JCM 1781 / NBRC 1676 / NRRL YB-4239</strain>
    </source>
</reference>
<feature type="transmembrane region" description="Helical" evidence="10">
    <location>
        <begin position="706"/>
        <end position="723"/>
    </location>
</feature>
<keyword evidence="3 10" id="KW-0812">Transmembrane</keyword>
<dbReference type="HOGENOM" id="CLU_000604_35_0_1"/>
<comment type="subcellular location">
    <subcellularLocation>
        <location evidence="1">Membrane</location>
        <topology evidence="1">Multi-pass membrane protein</topology>
    </subcellularLocation>
</comment>
<dbReference type="InterPro" id="IPR027417">
    <property type="entry name" value="P-loop_NTPase"/>
</dbReference>
<feature type="compositionally biased region" description="Low complexity" evidence="9">
    <location>
        <begin position="94"/>
        <end position="103"/>
    </location>
</feature>
<dbReference type="Gene3D" id="3.40.50.300">
    <property type="entry name" value="P-loop containing nucleotide triphosphate hydrolases"/>
    <property type="match status" value="2"/>
</dbReference>
<proteinExistence type="predicted"/>
<evidence type="ECO:0000256" key="5">
    <source>
        <dbReference type="ARBA" id="ARBA00022741"/>
    </source>
</evidence>
<dbReference type="VEuPathDB" id="FungiDB:LELG_04505"/>
<dbReference type="PANTHER" id="PTHR19241">
    <property type="entry name" value="ATP-BINDING CASSETTE TRANSPORTER"/>
    <property type="match status" value="1"/>
</dbReference>
<feature type="transmembrane region" description="Helical" evidence="10">
    <location>
        <begin position="1527"/>
        <end position="1546"/>
    </location>
</feature>
<evidence type="ECO:0000259" key="11">
    <source>
        <dbReference type="PROSITE" id="PS50893"/>
    </source>
</evidence>
<dbReference type="InterPro" id="IPR003439">
    <property type="entry name" value="ABC_transporter-like_ATP-bd"/>
</dbReference>
<dbReference type="OrthoDB" id="245989at2759"/>
<dbReference type="GO" id="GO:0140359">
    <property type="term" value="F:ABC-type transporter activity"/>
    <property type="evidence" value="ECO:0007669"/>
    <property type="project" value="InterPro"/>
</dbReference>
<keyword evidence="8 10" id="KW-0472">Membrane</keyword>
<dbReference type="GO" id="GO:1990961">
    <property type="term" value="P:xenobiotic detoxification by transmembrane export across the plasma membrane"/>
    <property type="evidence" value="ECO:0007669"/>
    <property type="project" value="InterPro"/>
</dbReference>
<keyword evidence="2" id="KW-0813">Transport</keyword>
<feature type="transmembrane region" description="Helical" evidence="10">
    <location>
        <begin position="1285"/>
        <end position="1304"/>
    </location>
</feature>
<dbReference type="GO" id="GO:0016020">
    <property type="term" value="C:membrane"/>
    <property type="evidence" value="ECO:0007669"/>
    <property type="project" value="UniProtKB-SubCell"/>
</dbReference>
<feature type="transmembrane region" description="Helical" evidence="10">
    <location>
        <begin position="558"/>
        <end position="580"/>
    </location>
</feature>
<dbReference type="EMBL" id="CH981529">
    <property type="protein sequence ID" value="EDK46324.1"/>
    <property type="molecule type" value="Genomic_DNA"/>
</dbReference>
<feature type="transmembrane region" description="Helical" evidence="10">
    <location>
        <begin position="1324"/>
        <end position="1350"/>
    </location>
</feature>
<feature type="transmembrane region" description="Helical" evidence="10">
    <location>
        <begin position="804"/>
        <end position="824"/>
    </location>
</feature>
<feature type="domain" description="ABC transporter" evidence="11">
    <location>
        <begin position="194"/>
        <end position="448"/>
    </location>
</feature>
<evidence type="ECO:0000256" key="6">
    <source>
        <dbReference type="ARBA" id="ARBA00022840"/>
    </source>
</evidence>
<dbReference type="PROSITE" id="PS00211">
    <property type="entry name" value="ABC_TRANSPORTER_1"/>
    <property type="match status" value="1"/>
</dbReference>
<name>A5E4G6_LODEL</name>
<evidence type="ECO:0000256" key="10">
    <source>
        <dbReference type="SAM" id="Phobius"/>
    </source>
</evidence>
<dbReference type="Pfam" id="PF00005">
    <property type="entry name" value="ABC_tran"/>
    <property type="match status" value="2"/>
</dbReference>
<evidence type="ECO:0000256" key="9">
    <source>
        <dbReference type="SAM" id="MobiDB-lite"/>
    </source>
</evidence>
<evidence type="ECO:0000256" key="3">
    <source>
        <dbReference type="ARBA" id="ARBA00022692"/>
    </source>
</evidence>
<sequence>MGRNRESQPYHGYYTGRKPEGQPYHGYYSGFNNDASAQIHHLARTITRGAPSYFDETFSRSNSRRVVSNAQGHYYHQLLHQQLTQDPHQHHQQEQQQQYPQQDQLHHLQQFTGISTPHGINPVLDKTDPTLDPENPLFSSKRWVQNMWRLYQSDSEYYKPGKLGVAYKNLRVYGDAIESDYQTTVANGVWKYTKKFINKFRKHTEEDEYTFDILKPMEGLIKPGEVTVVLGAPGAGCTTFLKTIACHTEGFKVADGSIISYDGITPEEIKKNLRGEVVYCAETEVHFPNLTVGQTLEFTALMKTPRNRPLGVSRTDYAKHIVDVVMATYGLTHTKNTKVGNDFIRGVSGGERKRVSIAEVSLVQASIQCWDNSTRGLDAATALEFISSLKTSASILNDTPLIAIYQCSQDAYELFDKVIVMYEGYQIFFGSSSRAAAYFQRMGYVMQDRQTTPDFLTSVTNPAERIIRPGFEKIVPRTPKEFYRYWRRSPERQALLEEIDEYLDNCENYDQKQEIFEAMIAKKSKHTHTKSPYTVSLPMQVRYIIGRNFDRMKGDPSFPILTVFGNVAMSLILASVFYNLKPDTNSFYYRGAVMYYALLFNAYSSVLEIYAIYESRPVVQKHREYALYPPMADAIGSILGDIPLKLVTSICFNLALYFMVNFKREPGAFFFYLLINFLSTLMMSHLFRTIGAYTTTLAEAMTPSSLLLFALSTFTGFAIPITYMHQWCKWIHWVNPLSYAYEALIANEFHGRDFNCTYLVPSGFGYPTSGPSVVCASMAAIPGSYFVNGDLYIKEAFGYYWKNAWRNFGILLSFVIFLFITTLVCVEYNRSQINKGEILVFKKKDIKNMRRDQIDEEKGLAIAGNGSGGSGGSYLEEKSHHMNYSGSTEFSDYSYDYLDRKILETSNIFHWRNLSYNLRVKGEDRTILNGIDGWVKPGEVTALMGASGAGKTTLLNALSERLTVGVITSGSRMVNGGPLDNDFQRSIGYVQQQDLHLETSTVREALQFSAYLRQPKDVSKSEKDGYVEKIIDLMEMSSYANAIVGVPGEGLNVEQRKRLTIAVELVARPKLLVFLDEPTSGLDSQTAWSICKLIRKLANHGQAILCTIHQPSAVLLEEFDRLLFLRKGGETVYFGEFGYNCQTLINYFESHGAPRCPPDANPAEWMLHVIGAAPGSKANQDYFQVWRNSNEYKMVQRELDMLEAQGGSNGGLENGANRYVDPDRDNSYASSIWFQYYYVLKRLFQQYWRTPSYIYSKFAMAILCSLFNGFVFYKSANSMQGLQNQMLSIFMLFVVMTTLSQQYVPMFVTQRDLYEARERPAKTFSWFAFILAQITAEIPYQVVAAAISFFTWYYPVGMYRNAGDATAQRGALMWIVMTLMFIYSSTLAQLCISFNQLADNAANGISLLITISMTFCGVIATKDFMPRFWVFLYRFNPFTYLVSAMLSIGVGNSHVRCAENEYLHFPTEQPGIQKCKDYMGAYMSIAGGYLTNPEATDNCQFCQMNLTNQYLQRLNISINNFGRDTGVFIGFIAFNMIFTVLLYWLFRVPKGDRQKNNNWLSKLVFHNGYNDQA</sequence>
<feature type="transmembrane region" description="Helical" evidence="10">
    <location>
        <begin position="1253"/>
        <end position="1273"/>
    </location>
</feature>
<feature type="transmembrane region" description="Helical" evidence="10">
    <location>
        <begin position="642"/>
        <end position="660"/>
    </location>
</feature>
<feature type="transmembrane region" description="Helical" evidence="10">
    <location>
        <begin position="667"/>
        <end position="686"/>
    </location>
</feature>
<keyword evidence="6" id="KW-0067">ATP-binding</keyword>
<dbReference type="InterPro" id="IPR034001">
    <property type="entry name" value="ABCG_PDR_1"/>
</dbReference>
<protein>
    <submittedName>
        <fullName evidence="12">Opaque-specific ABC transporter CDR3</fullName>
    </submittedName>
</protein>
<evidence type="ECO:0000256" key="4">
    <source>
        <dbReference type="ARBA" id="ARBA00022737"/>
    </source>
</evidence>
<dbReference type="InterPro" id="IPR003593">
    <property type="entry name" value="AAA+_ATPase"/>
</dbReference>
<keyword evidence="4" id="KW-0677">Repeat</keyword>
<feature type="domain" description="ABC transporter" evidence="11">
    <location>
        <begin position="909"/>
        <end position="1152"/>
    </location>
</feature>
<keyword evidence="5" id="KW-0547">Nucleotide-binding</keyword>
<feature type="transmembrane region" description="Helical" evidence="10">
    <location>
        <begin position="1371"/>
        <end position="1395"/>
    </location>
</feature>
<feature type="region of interest" description="Disordered" evidence="9">
    <location>
        <begin position="84"/>
        <end position="103"/>
    </location>
</feature>
<keyword evidence="13" id="KW-1185">Reference proteome</keyword>
<dbReference type="GeneID" id="5231620"/>
<dbReference type="InterPro" id="IPR029481">
    <property type="entry name" value="ABC_trans_N"/>
</dbReference>
<dbReference type="eggNOG" id="KOG0065">
    <property type="taxonomic scope" value="Eukaryota"/>
</dbReference>
<dbReference type="InterPro" id="IPR005285">
    <property type="entry name" value="Drug-R_PDR/CDR"/>
</dbReference>
<dbReference type="PROSITE" id="PS50893">
    <property type="entry name" value="ABC_TRANSPORTER_2"/>
    <property type="match status" value="2"/>
</dbReference>
<dbReference type="FunFam" id="3.40.50.300:FF:000054">
    <property type="entry name" value="ABC multidrug transporter atrF"/>
    <property type="match status" value="1"/>
</dbReference>
<evidence type="ECO:0000256" key="1">
    <source>
        <dbReference type="ARBA" id="ARBA00004141"/>
    </source>
</evidence>
<dbReference type="InterPro" id="IPR013525">
    <property type="entry name" value="ABC2_TM"/>
</dbReference>
<accession>A5E4G6</accession>
<dbReference type="KEGG" id="lel:PVL30_004223"/>
<dbReference type="SMART" id="SM00382">
    <property type="entry name" value="AAA"/>
    <property type="match status" value="2"/>
</dbReference>
<evidence type="ECO:0000256" key="7">
    <source>
        <dbReference type="ARBA" id="ARBA00022989"/>
    </source>
</evidence>
<feature type="transmembrane region" description="Helical" evidence="10">
    <location>
        <begin position="592"/>
        <end position="613"/>
    </location>
</feature>
<feature type="region of interest" description="Disordered" evidence="9">
    <location>
        <begin position="1"/>
        <end position="22"/>
    </location>
</feature>
<dbReference type="NCBIfam" id="TIGR00956">
    <property type="entry name" value="3a01205"/>
    <property type="match status" value="1"/>
</dbReference>
<dbReference type="GO" id="GO:0005524">
    <property type="term" value="F:ATP binding"/>
    <property type="evidence" value="ECO:0007669"/>
    <property type="project" value="UniProtKB-KW"/>
</dbReference>
<dbReference type="InParanoid" id="A5E4G6"/>
<dbReference type="OMA" id="QRMFQQY"/>
<dbReference type="InterPro" id="IPR017871">
    <property type="entry name" value="ABC_transporter-like_CS"/>
</dbReference>
<dbReference type="CDD" id="cd03232">
    <property type="entry name" value="ABCG_PDR_domain2"/>
    <property type="match status" value="1"/>
</dbReference>
<dbReference type="GO" id="GO:0016887">
    <property type="term" value="F:ATP hydrolysis activity"/>
    <property type="evidence" value="ECO:0007669"/>
    <property type="project" value="InterPro"/>
</dbReference>
<evidence type="ECO:0000256" key="8">
    <source>
        <dbReference type="ARBA" id="ARBA00023136"/>
    </source>
</evidence>